<comment type="caution">
    <text evidence="1">The sequence shown here is derived from an EMBL/GenBank/DDBJ whole genome shotgun (WGS) entry which is preliminary data.</text>
</comment>
<dbReference type="EMBL" id="LAZR01006206">
    <property type="protein sequence ID" value="KKM93934.1"/>
    <property type="molecule type" value="Genomic_DNA"/>
</dbReference>
<organism evidence="1">
    <name type="scientific">marine sediment metagenome</name>
    <dbReference type="NCBI Taxonomy" id="412755"/>
    <lineage>
        <taxon>unclassified sequences</taxon>
        <taxon>metagenomes</taxon>
        <taxon>ecological metagenomes</taxon>
    </lineage>
</organism>
<proteinExistence type="predicted"/>
<name>A0A0F9LG86_9ZZZZ</name>
<evidence type="ECO:0008006" key="2">
    <source>
        <dbReference type="Google" id="ProtNLM"/>
    </source>
</evidence>
<sequence length="472" mass="53367">MVTATETPISEFQARVVAAQDGDLGTYAKAVHGRTYYQYQDVWALALESYNETVIVCPPDTYKSTTVRDYVEREIGKNSNIRILWLMNAGAQSTKQIQAIQQTLEFNNVYKAAYDVREDPRAQWTKEVLYVMRTREGADPTLMGTGMNGPYQGLHFDIIIIDDPTEQEDPYSPTTMEMQRNKVRGVIDDRLVEGGRIVVILTRWGDNDLVPTFAEMGFTIIEMPIVGDYPWGPTLDPVRFPEEWVEKKRLKKGDILFALTFMLSAEAAAGNLVLREHIRYWDKDSLPTCALNLYVGIDPAASLKTYADHSAIATVGLDLKTKIKYLLDMWCGRLETPDLEKEIVNRSNRMAGLRGVGLETKGFQLSLLQGMRRRYNLPFVEIPYRTRRTEMFRIKAIDNNKVGRAMYLDAQFSSGLLLIPKNLPLIDGVSLESELCSIPHGKMDDRMDALAIASILAEAAIPMSMPVRLRGF</sequence>
<evidence type="ECO:0000313" key="1">
    <source>
        <dbReference type="EMBL" id="KKM93934.1"/>
    </source>
</evidence>
<dbReference type="AlphaFoldDB" id="A0A0F9LG86"/>
<accession>A0A0F9LG86</accession>
<dbReference type="Gene3D" id="3.30.420.240">
    <property type="match status" value="1"/>
</dbReference>
<gene>
    <name evidence="1" type="ORF">LCGC14_1203420</name>
</gene>
<reference evidence="1" key="1">
    <citation type="journal article" date="2015" name="Nature">
        <title>Complex archaea that bridge the gap between prokaryotes and eukaryotes.</title>
        <authorList>
            <person name="Spang A."/>
            <person name="Saw J.H."/>
            <person name="Jorgensen S.L."/>
            <person name="Zaremba-Niedzwiedzka K."/>
            <person name="Martijn J."/>
            <person name="Lind A.E."/>
            <person name="van Eijk R."/>
            <person name="Schleper C."/>
            <person name="Guy L."/>
            <person name="Ettema T.J."/>
        </authorList>
    </citation>
    <scope>NUCLEOTIDE SEQUENCE</scope>
</reference>
<protein>
    <recommendedName>
        <fullName evidence="2">Terminase large subunit gp17-like C-terminal domain-containing protein</fullName>
    </recommendedName>
</protein>